<evidence type="ECO:0000313" key="2">
    <source>
        <dbReference type="Proteomes" id="UP001283361"/>
    </source>
</evidence>
<protein>
    <submittedName>
        <fullName evidence="1">Uncharacterized protein</fullName>
    </submittedName>
</protein>
<feature type="non-terminal residue" evidence="1">
    <location>
        <position position="1"/>
    </location>
</feature>
<gene>
    <name evidence="1" type="ORF">RRG08_065916</name>
</gene>
<accession>A0AAE1CJP2</accession>
<keyword evidence="2" id="KW-1185">Reference proteome</keyword>
<dbReference type="EMBL" id="JAWDGP010007920">
    <property type="protein sequence ID" value="KAK3700224.1"/>
    <property type="molecule type" value="Genomic_DNA"/>
</dbReference>
<dbReference type="AlphaFoldDB" id="A0AAE1CJP2"/>
<dbReference type="Proteomes" id="UP001283361">
    <property type="component" value="Unassembled WGS sequence"/>
</dbReference>
<comment type="caution">
    <text evidence="1">The sequence shown here is derived from an EMBL/GenBank/DDBJ whole genome shotgun (WGS) entry which is preliminary data.</text>
</comment>
<sequence>MRIARFVQDADVESQNQRLVNSCGGAYEGCFEETVRRRHFSISPGDFSPEIATTMTCRMACGVFDFKYAALAQ</sequence>
<evidence type="ECO:0000313" key="1">
    <source>
        <dbReference type="EMBL" id="KAK3700224.1"/>
    </source>
</evidence>
<reference evidence="1" key="1">
    <citation type="journal article" date="2023" name="G3 (Bethesda)">
        <title>A reference genome for the long-term kleptoplast-retaining sea slug Elysia crispata morphotype clarki.</title>
        <authorList>
            <person name="Eastman K.E."/>
            <person name="Pendleton A.L."/>
            <person name="Shaikh M.A."/>
            <person name="Suttiyut T."/>
            <person name="Ogas R."/>
            <person name="Tomko P."/>
            <person name="Gavelis G."/>
            <person name="Widhalm J.R."/>
            <person name="Wisecaver J.H."/>
        </authorList>
    </citation>
    <scope>NUCLEOTIDE SEQUENCE</scope>
    <source>
        <strain evidence="1">ECLA1</strain>
    </source>
</reference>
<proteinExistence type="predicted"/>
<name>A0AAE1CJP2_9GAST</name>
<organism evidence="1 2">
    <name type="scientific">Elysia crispata</name>
    <name type="common">lettuce slug</name>
    <dbReference type="NCBI Taxonomy" id="231223"/>
    <lineage>
        <taxon>Eukaryota</taxon>
        <taxon>Metazoa</taxon>
        <taxon>Spiralia</taxon>
        <taxon>Lophotrochozoa</taxon>
        <taxon>Mollusca</taxon>
        <taxon>Gastropoda</taxon>
        <taxon>Heterobranchia</taxon>
        <taxon>Euthyneura</taxon>
        <taxon>Panpulmonata</taxon>
        <taxon>Sacoglossa</taxon>
        <taxon>Placobranchoidea</taxon>
        <taxon>Plakobranchidae</taxon>
        <taxon>Elysia</taxon>
    </lineage>
</organism>